<gene>
    <name evidence="16" type="ORF">KFL_001070100</name>
</gene>
<dbReference type="Proteomes" id="UP000054558">
    <property type="component" value="Unassembled WGS sequence"/>
</dbReference>
<feature type="region of interest" description="Disordered" evidence="14">
    <location>
        <begin position="68"/>
        <end position="112"/>
    </location>
</feature>
<name>A0A1Y1HUK4_KLENI</name>
<dbReference type="GO" id="GO:0003835">
    <property type="term" value="F:beta-galactoside alpha-2,6-sialyltransferase activity"/>
    <property type="evidence" value="ECO:0007669"/>
    <property type="project" value="UniProtKB-EC"/>
</dbReference>
<dbReference type="Gene3D" id="3.90.1480.20">
    <property type="entry name" value="Glycosyl transferase family 29"/>
    <property type="match status" value="1"/>
</dbReference>
<protein>
    <recommendedName>
        <fullName evidence="13">beta-galactoside alpha-(2,6)-sialyltransferase</fullName>
        <ecNumber evidence="13">2.4.3.1</ecNumber>
    </recommendedName>
</protein>
<evidence type="ECO:0000256" key="7">
    <source>
        <dbReference type="ARBA" id="ARBA00022989"/>
    </source>
</evidence>
<reference evidence="16 17" key="1">
    <citation type="journal article" date="2014" name="Nat. Commun.">
        <title>Klebsormidium flaccidum genome reveals primary factors for plant terrestrial adaptation.</title>
        <authorList>
            <person name="Hori K."/>
            <person name="Maruyama F."/>
            <person name="Fujisawa T."/>
            <person name="Togashi T."/>
            <person name="Yamamoto N."/>
            <person name="Seo M."/>
            <person name="Sato S."/>
            <person name="Yamada T."/>
            <person name="Mori H."/>
            <person name="Tajima N."/>
            <person name="Moriyama T."/>
            <person name="Ikeuchi M."/>
            <person name="Watanabe M."/>
            <person name="Wada H."/>
            <person name="Kobayashi K."/>
            <person name="Saito M."/>
            <person name="Masuda T."/>
            <person name="Sasaki-Sekimoto Y."/>
            <person name="Mashiguchi K."/>
            <person name="Awai K."/>
            <person name="Shimojima M."/>
            <person name="Masuda S."/>
            <person name="Iwai M."/>
            <person name="Nobusawa T."/>
            <person name="Narise T."/>
            <person name="Kondo S."/>
            <person name="Saito H."/>
            <person name="Sato R."/>
            <person name="Murakawa M."/>
            <person name="Ihara Y."/>
            <person name="Oshima-Yamada Y."/>
            <person name="Ohtaka K."/>
            <person name="Satoh M."/>
            <person name="Sonobe K."/>
            <person name="Ishii M."/>
            <person name="Ohtani R."/>
            <person name="Kanamori-Sato M."/>
            <person name="Honoki R."/>
            <person name="Miyazaki D."/>
            <person name="Mochizuki H."/>
            <person name="Umetsu J."/>
            <person name="Higashi K."/>
            <person name="Shibata D."/>
            <person name="Kamiya Y."/>
            <person name="Sato N."/>
            <person name="Nakamura Y."/>
            <person name="Tabata S."/>
            <person name="Ida S."/>
            <person name="Kurokawa K."/>
            <person name="Ohta H."/>
        </authorList>
    </citation>
    <scope>NUCLEOTIDE SEQUENCE [LARGE SCALE GENOMIC DNA]</scope>
    <source>
        <strain evidence="16 17">NIES-2285</strain>
    </source>
</reference>
<keyword evidence="8" id="KW-0333">Golgi apparatus</keyword>
<dbReference type="GO" id="GO:0032580">
    <property type="term" value="C:Golgi cisterna membrane"/>
    <property type="evidence" value="ECO:0007669"/>
    <property type="project" value="UniProtKB-SubCell"/>
</dbReference>
<evidence type="ECO:0000256" key="6">
    <source>
        <dbReference type="ARBA" id="ARBA00022968"/>
    </source>
</evidence>
<keyword evidence="7 15" id="KW-1133">Transmembrane helix</keyword>
<evidence type="ECO:0000256" key="4">
    <source>
        <dbReference type="ARBA" id="ARBA00022679"/>
    </source>
</evidence>
<sequence length="380" mass="42533">MSHSPPAGHQSLKRNRKKQGWWHWQAACLCMAGVLGTMMCLTVMQPRVAQRHSGGMSLQSVRAEETLKTTHIEGHQVEEDRDLRNSSAERQTSCADSAGSRATGAPKVNHDRGRTIKEILGRENELEKHERKVLGSGVFSKLVATKLGQGKKQDLLDGLEYQLGAERIQELLDTDVPVMLSQKALSNQDFAFSCGGNLTVEFATMKEVAQADARLKAILPENDLLRRPEQRTVGDAPLKRCAVVGNSGDLLDHAHGAEIDGFDTIIRFNAAPTRGYETHVGRKTTIRILNMDFLHWPHARGTLALYTVRSQRDVRKFLHHQQPRGPSPAFLFHPEWWCHVWEWLGYRKVKPSTGFAGVVLALHFCSSVHLFGFRISKLSV</sequence>
<keyword evidence="5 15" id="KW-0812">Transmembrane</keyword>
<evidence type="ECO:0000256" key="15">
    <source>
        <dbReference type="SAM" id="Phobius"/>
    </source>
</evidence>
<evidence type="ECO:0000256" key="2">
    <source>
        <dbReference type="ARBA" id="ARBA00006003"/>
    </source>
</evidence>
<evidence type="ECO:0000256" key="12">
    <source>
        <dbReference type="ARBA" id="ARBA00034249"/>
    </source>
</evidence>
<keyword evidence="10" id="KW-1015">Disulfide bond</keyword>
<keyword evidence="9 15" id="KW-0472">Membrane</keyword>
<evidence type="ECO:0000256" key="8">
    <source>
        <dbReference type="ARBA" id="ARBA00023034"/>
    </source>
</evidence>
<evidence type="ECO:0000256" key="13">
    <source>
        <dbReference type="ARBA" id="ARBA00034329"/>
    </source>
</evidence>
<feature type="compositionally biased region" description="Polar residues" evidence="14">
    <location>
        <begin position="85"/>
        <end position="95"/>
    </location>
</feature>
<dbReference type="OrthoDB" id="10264956at2759"/>
<dbReference type="Pfam" id="PF00777">
    <property type="entry name" value="Glyco_transf_29"/>
    <property type="match status" value="2"/>
</dbReference>
<dbReference type="AlphaFoldDB" id="A0A1Y1HUK4"/>
<evidence type="ECO:0000256" key="9">
    <source>
        <dbReference type="ARBA" id="ARBA00023136"/>
    </source>
</evidence>
<comment type="catalytic activity">
    <reaction evidence="12">
        <text>a beta-D-galactoside + CMP-N-acetyl-beta-neuraminate = an N-acetyl-alpha-neuraminyl-(2-&gt;6)-beta-D-galactosyl derivative + CMP + H(+)</text>
        <dbReference type="Rhea" id="RHEA:52104"/>
        <dbReference type="ChEBI" id="CHEBI:15378"/>
        <dbReference type="ChEBI" id="CHEBI:28034"/>
        <dbReference type="ChEBI" id="CHEBI:57812"/>
        <dbReference type="ChEBI" id="CHEBI:60377"/>
        <dbReference type="ChEBI" id="CHEBI:136398"/>
        <dbReference type="EC" id="2.4.3.1"/>
    </reaction>
</comment>
<dbReference type="PANTHER" id="PTHR46059">
    <property type="entry name" value="BETA-GALACTOSIDE ALPHA-2,6-SIALYLTRANSFERASE"/>
    <property type="match status" value="1"/>
</dbReference>
<keyword evidence="11" id="KW-0325">Glycoprotein</keyword>
<keyword evidence="6" id="KW-0735">Signal-anchor</keyword>
<dbReference type="EMBL" id="DF237056">
    <property type="protein sequence ID" value="GAQ82304.1"/>
    <property type="molecule type" value="Genomic_DNA"/>
</dbReference>
<organism evidence="16 17">
    <name type="scientific">Klebsormidium nitens</name>
    <name type="common">Green alga</name>
    <name type="synonym">Ulothrix nitens</name>
    <dbReference type="NCBI Taxonomy" id="105231"/>
    <lineage>
        <taxon>Eukaryota</taxon>
        <taxon>Viridiplantae</taxon>
        <taxon>Streptophyta</taxon>
        <taxon>Klebsormidiophyceae</taxon>
        <taxon>Klebsormidiales</taxon>
        <taxon>Klebsormidiaceae</taxon>
        <taxon>Klebsormidium</taxon>
    </lineage>
</organism>
<keyword evidence="17" id="KW-1185">Reference proteome</keyword>
<evidence type="ECO:0000256" key="10">
    <source>
        <dbReference type="ARBA" id="ARBA00023157"/>
    </source>
</evidence>
<dbReference type="InterPro" id="IPR038578">
    <property type="entry name" value="GT29-like_sf"/>
</dbReference>
<evidence type="ECO:0000256" key="11">
    <source>
        <dbReference type="ARBA" id="ARBA00023180"/>
    </source>
</evidence>
<evidence type="ECO:0000313" key="17">
    <source>
        <dbReference type="Proteomes" id="UP000054558"/>
    </source>
</evidence>
<dbReference type="CDD" id="cd19952">
    <property type="entry name" value="GT29"/>
    <property type="match status" value="1"/>
</dbReference>
<dbReference type="STRING" id="105231.A0A1Y1HUK4"/>
<evidence type="ECO:0000256" key="1">
    <source>
        <dbReference type="ARBA" id="ARBA00004447"/>
    </source>
</evidence>
<evidence type="ECO:0000256" key="14">
    <source>
        <dbReference type="SAM" id="MobiDB-lite"/>
    </source>
</evidence>
<evidence type="ECO:0000256" key="5">
    <source>
        <dbReference type="ARBA" id="ARBA00022692"/>
    </source>
</evidence>
<dbReference type="EC" id="2.4.3.1" evidence="13"/>
<feature type="compositionally biased region" description="Basic and acidic residues" evidence="14">
    <location>
        <begin position="68"/>
        <end position="84"/>
    </location>
</feature>
<comment type="similarity">
    <text evidence="2">Belongs to the glycosyltransferase 29 family.</text>
</comment>
<dbReference type="PANTHER" id="PTHR46059:SF1">
    <property type="entry name" value="BETA-GALACTOSIDE ALPHA-2,6-SIALYLTRANSFERASE"/>
    <property type="match status" value="1"/>
</dbReference>
<accession>A0A1Y1HUK4</accession>
<evidence type="ECO:0000313" key="16">
    <source>
        <dbReference type="EMBL" id="GAQ82304.1"/>
    </source>
</evidence>
<keyword evidence="4 16" id="KW-0808">Transferase</keyword>
<evidence type="ECO:0000256" key="3">
    <source>
        <dbReference type="ARBA" id="ARBA00022676"/>
    </source>
</evidence>
<feature type="transmembrane region" description="Helical" evidence="15">
    <location>
        <begin position="21"/>
        <end position="44"/>
    </location>
</feature>
<comment type="subcellular location">
    <subcellularLocation>
        <location evidence="1">Golgi apparatus</location>
        <location evidence="1">Golgi stack membrane</location>
        <topology evidence="1">Single-pass type II membrane protein</topology>
    </subcellularLocation>
</comment>
<proteinExistence type="inferred from homology"/>
<dbReference type="InterPro" id="IPR001675">
    <property type="entry name" value="Glyco_trans_29"/>
</dbReference>
<keyword evidence="3 16" id="KW-0328">Glycosyltransferase</keyword>